<dbReference type="GO" id="GO:0005524">
    <property type="term" value="F:ATP binding"/>
    <property type="evidence" value="ECO:0007669"/>
    <property type="project" value="UniProtKB-UniRule"/>
</dbReference>
<evidence type="ECO:0000313" key="12">
    <source>
        <dbReference type="EMBL" id="ANP47141.1"/>
    </source>
</evidence>
<dbReference type="InterPro" id="IPR013651">
    <property type="entry name" value="ATP-grasp_RimK-type"/>
</dbReference>
<dbReference type="Pfam" id="PF08443">
    <property type="entry name" value="RimK"/>
    <property type="match status" value="1"/>
</dbReference>
<dbReference type="InterPro" id="IPR004666">
    <property type="entry name" value="Rp_bS6_RimK/Lys_biosynth_LsyX"/>
</dbReference>
<evidence type="ECO:0000313" key="13">
    <source>
        <dbReference type="Proteomes" id="UP000092498"/>
    </source>
</evidence>
<dbReference type="EMBL" id="CP013244">
    <property type="protein sequence ID" value="ANP47141.1"/>
    <property type="molecule type" value="Genomic_DNA"/>
</dbReference>
<dbReference type="Gene3D" id="3.30.1490.20">
    <property type="entry name" value="ATP-grasp fold, A domain"/>
    <property type="match status" value="1"/>
</dbReference>
<dbReference type="AlphaFoldDB" id="A0A1B1AKS8"/>
<dbReference type="Gene3D" id="3.40.50.20">
    <property type="match status" value="1"/>
</dbReference>
<dbReference type="GO" id="GO:0006412">
    <property type="term" value="P:translation"/>
    <property type="evidence" value="ECO:0007669"/>
    <property type="project" value="UniProtKB-KW"/>
</dbReference>
<dbReference type="PANTHER" id="PTHR21621:SF2">
    <property type="entry name" value="COENZYME GAMMA-F420-2:ALPHA-L-GLUTAMATE LIGASE"/>
    <property type="match status" value="1"/>
</dbReference>
<proteinExistence type="predicted"/>
<keyword evidence="8" id="KW-0648">Protein biosynthesis</keyword>
<dbReference type="InterPro" id="IPR011761">
    <property type="entry name" value="ATP-grasp"/>
</dbReference>
<dbReference type="PROSITE" id="PS50975">
    <property type="entry name" value="ATP_GRASP"/>
    <property type="match status" value="1"/>
</dbReference>
<evidence type="ECO:0000256" key="6">
    <source>
        <dbReference type="ARBA" id="ARBA00022840"/>
    </source>
</evidence>
<sequence>MGIAVRCWLFFNRDLGPDVPEAHEVRRFQEAAKALDIELLVLKPSEFDLVVDSKHSWSAIYQGRELYKPDLIIPRCGSETSYFTLAVLRHFERQGVAIANSPAAVESVADKLHTLQVLAGAKLPIPKTILGKFPADVDLVQRELGFPVVVKKLRGTRGAGVVLCNSRGDFDDLAALLDGATAASDFLFQQYIKASHGRDVRVLVIDGRVVAAMERQSTDGGFKSNISLGGNAKPFTPSPQMAELAVQVARELKLDIAGIDILLDKDGYRICEANSAPGFQGLEKACAIDVPELVFLAMGRKFGLPVRHSERWEQAIDRAARAMFSSIRAPISAADLIDEAPQPLAPIAARARQRRKPAT</sequence>
<evidence type="ECO:0000256" key="3">
    <source>
        <dbReference type="ARBA" id="ARBA00022598"/>
    </source>
</evidence>
<feature type="domain" description="ATP-grasp" evidence="11">
    <location>
        <begin position="115"/>
        <end position="299"/>
    </location>
</feature>
<evidence type="ECO:0000256" key="1">
    <source>
        <dbReference type="ARBA" id="ARBA00001936"/>
    </source>
</evidence>
<evidence type="ECO:0000256" key="9">
    <source>
        <dbReference type="ARBA" id="ARBA00023211"/>
    </source>
</evidence>
<evidence type="ECO:0000256" key="10">
    <source>
        <dbReference type="PROSITE-ProRule" id="PRU00409"/>
    </source>
</evidence>
<dbReference type="Gene3D" id="3.30.470.20">
    <property type="entry name" value="ATP-grasp fold, B domain"/>
    <property type="match status" value="1"/>
</dbReference>
<protein>
    <recommendedName>
        <fullName evidence="11">ATP-grasp domain-containing protein</fullName>
    </recommendedName>
</protein>
<organism evidence="12 13">
    <name type="scientific">Candidatus Viadribacter manganicus</name>
    <dbReference type="NCBI Taxonomy" id="1759059"/>
    <lineage>
        <taxon>Bacteria</taxon>
        <taxon>Pseudomonadati</taxon>
        <taxon>Pseudomonadota</taxon>
        <taxon>Alphaproteobacteria</taxon>
        <taxon>Hyphomonadales</taxon>
        <taxon>Hyphomonadaceae</taxon>
        <taxon>Candidatus Viadribacter</taxon>
    </lineage>
</organism>
<keyword evidence="9" id="KW-0464">Manganese</keyword>
<accession>A0A1B1AKS8</accession>
<dbReference type="STRING" id="1759059.ATE48_15055"/>
<keyword evidence="5 10" id="KW-0547">Nucleotide-binding</keyword>
<comment type="cofactor">
    <cofactor evidence="2">
        <name>Mg(2+)</name>
        <dbReference type="ChEBI" id="CHEBI:18420"/>
    </cofactor>
</comment>
<dbReference type="Pfam" id="PF18030">
    <property type="entry name" value="Rimk_N"/>
    <property type="match status" value="1"/>
</dbReference>
<keyword evidence="4" id="KW-0479">Metal-binding</keyword>
<evidence type="ECO:0000256" key="5">
    <source>
        <dbReference type="ARBA" id="ARBA00022741"/>
    </source>
</evidence>
<gene>
    <name evidence="12" type="ORF">ATE48_15055</name>
</gene>
<dbReference type="KEGG" id="cbot:ATE48_15055"/>
<evidence type="ECO:0000259" key="11">
    <source>
        <dbReference type="PROSITE" id="PS50975"/>
    </source>
</evidence>
<comment type="cofactor">
    <cofactor evidence="1">
        <name>Mn(2+)</name>
        <dbReference type="ChEBI" id="CHEBI:29035"/>
    </cofactor>
</comment>
<reference evidence="12 13" key="1">
    <citation type="submission" date="2015-11" db="EMBL/GenBank/DDBJ databases">
        <title>Whole-Genome Sequence of Candidatus Oderbacter manganicum from the National Park Lower Oder Valley, Germany.</title>
        <authorList>
            <person name="Braun B."/>
            <person name="Liere K."/>
            <person name="Szewzyk U."/>
        </authorList>
    </citation>
    <scope>NUCLEOTIDE SEQUENCE [LARGE SCALE GENOMIC DNA]</scope>
    <source>
        <strain evidence="12 13">OTSz_A_272</strain>
    </source>
</reference>
<dbReference type="NCBIfam" id="TIGR00768">
    <property type="entry name" value="rimK_fam"/>
    <property type="match status" value="1"/>
</dbReference>
<dbReference type="InParanoid" id="A0A1B1AKS8"/>
<evidence type="ECO:0000256" key="7">
    <source>
        <dbReference type="ARBA" id="ARBA00022842"/>
    </source>
</evidence>
<dbReference type="GO" id="GO:0043774">
    <property type="term" value="F:coenzyme F420-2 alpha-glutamyl ligase activity"/>
    <property type="evidence" value="ECO:0007669"/>
    <property type="project" value="TreeGrafter"/>
</dbReference>
<evidence type="ECO:0000256" key="4">
    <source>
        <dbReference type="ARBA" id="ARBA00022723"/>
    </source>
</evidence>
<dbReference type="Proteomes" id="UP000092498">
    <property type="component" value="Chromosome"/>
</dbReference>
<dbReference type="GO" id="GO:0046872">
    <property type="term" value="F:metal ion binding"/>
    <property type="evidence" value="ECO:0007669"/>
    <property type="project" value="UniProtKB-KW"/>
</dbReference>
<keyword evidence="7" id="KW-0460">Magnesium</keyword>
<dbReference type="PANTHER" id="PTHR21621">
    <property type="entry name" value="RIBOSOMAL PROTEIN S6 MODIFICATION PROTEIN"/>
    <property type="match status" value="1"/>
</dbReference>
<dbReference type="InterPro" id="IPR041107">
    <property type="entry name" value="Rimk_N"/>
</dbReference>
<evidence type="ECO:0000256" key="2">
    <source>
        <dbReference type="ARBA" id="ARBA00001946"/>
    </source>
</evidence>
<dbReference type="FunCoup" id="A0A1B1AKS8">
    <property type="interactions" value="213"/>
</dbReference>
<keyword evidence="6 10" id="KW-0067">ATP-binding</keyword>
<keyword evidence="3" id="KW-0436">Ligase</keyword>
<dbReference type="SUPFAM" id="SSF56059">
    <property type="entry name" value="Glutathione synthetase ATP-binding domain-like"/>
    <property type="match status" value="1"/>
</dbReference>
<dbReference type="InterPro" id="IPR013815">
    <property type="entry name" value="ATP_grasp_subdomain_1"/>
</dbReference>
<name>A0A1B1AKS8_9PROT</name>
<keyword evidence="13" id="KW-1185">Reference proteome</keyword>
<dbReference type="GO" id="GO:0005737">
    <property type="term" value="C:cytoplasm"/>
    <property type="evidence" value="ECO:0007669"/>
    <property type="project" value="TreeGrafter"/>
</dbReference>
<evidence type="ECO:0000256" key="8">
    <source>
        <dbReference type="ARBA" id="ARBA00022917"/>
    </source>
</evidence>